<accession>A0AAJ0HW32</accession>
<dbReference type="InterPro" id="IPR003615">
    <property type="entry name" value="HNH_nuc"/>
</dbReference>
<reference evidence="3" key="2">
    <citation type="submission" date="2023-06" db="EMBL/GenBank/DDBJ databases">
        <authorList>
            <consortium name="Lawrence Berkeley National Laboratory"/>
            <person name="Haridas S."/>
            <person name="Hensen N."/>
            <person name="Bonometti L."/>
            <person name="Westerberg I."/>
            <person name="Brannstrom I.O."/>
            <person name="Guillou S."/>
            <person name="Cros-Aarteil S."/>
            <person name="Calhoun S."/>
            <person name="Kuo A."/>
            <person name="Mondo S."/>
            <person name="Pangilinan J."/>
            <person name="Riley R."/>
            <person name="Labutti K."/>
            <person name="Andreopoulos B."/>
            <person name="Lipzen A."/>
            <person name="Chen C."/>
            <person name="Yanf M."/>
            <person name="Daum C."/>
            <person name="Ng V."/>
            <person name="Clum A."/>
            <person name="Steindorff A."/>
            <person name="Ohm R."/>
            <person name="Martin F."/>
            <person name="Silar P."/>
            <person name="Natvig D."/>
            <person name="Lalanne C."/>
            <person name="Gautier V."/>
            <person name="Ament-Velasquez S.L."/>
            <person name="Kruys A."/>
            <person name="Hutchinson M.I."/>
            <person name="Powell A.J."/>
            <person name="Barry K."/>
            <person name="Miller A.N."/>
            <person name="Grigoriev I.V."/>
            <person name="Debuchy R."/>
            <person name="Gladieux P."/>
            <person name="Thoren M.H."/>
            <person name="Johannesson H."/>
        </authorList>
    </citation>
    <scope>NUCLEOTIDE SEQUENCE</scope>
    <source>
        <strain evidence="3">CBS 955.72</strain>
    </source>
</reference>
<evidence type="ECO:0000256" key="1">
    <source>
        <dbReference type="SAM" id="MobiDB-lite"/>
    </source>
</evidence>
<comment type="caution">
    <text evidence="3">The sequence shown here is derived from an EMBL/GenBank/DDBJ whole genome shotgun (WGS) entry which is preliminary data.</text>
</comment>
<proteinExistence type="predicted"/>
<dbReference type="EMBL" id="JAUIQD010000001">
    <property type="protein sequence ID" value="KAK3363748.1"/>
    <property type="molecule type" value="Genomic_DNA"/>
</dbReference>
<reference evidence="3" key="1">
    <citation type="journal article" date="2023" name="Mol. Phylogenet. Evol.">
        <title>Genome-scale phylogeny and comparative genomics of the fungal order Sordariales.</title>
        <authorList>
            <person name="Hensen N."/>
            <person name="Bonometti L."/>
            <person name="Westerberg I."/>
            <person name="Brannstrom I.O."/>
            <person name="Guillou S."/>
            <person name="Cros-Aarteil S."/>
            <person name="Calhoun S."/>
            <person name="Haridas S."/>
            <person name="Kuo A."/>
            <person name="Mondo S."/>
            <person name="Pangilinan J."/>
            <person name="Riley R."/>
            <person name="LaButti K."/>
            <person name="Andreopoulos B."/>
            <person name="Lipzen A."/>
            <person name="Chen C."/>
            <person name="Yan M."/>
            <person name="Daum C."/>
            <person name="Ng V."/>
            <person name="Clum A."/>
            <person name="Steindorff A."/>
            <person name="Ohm R.A."/>
            <person name="Martin F."/>
            <person name="Silar P."/>
            <person name="Natvig D.O."/>
            <person name="Lalanne C."/>
            <person name="Gautier V."/>
            <person name="Ament-Velasquez S.L."/>
            <person name="Kruys A."/>
            <person name="Hutchinson M.I."/>
            <person name="Powell A.J."/>
            <person name="Barry K."/>
            <person name="Miller A.N."/>
            <person name="Grigoriev I.V."/>
            <person name="Debuchy R."/>
            <person name="Gladieux P."/>
            <person name="Hiltunen Thoren M."/>
            <person name="Johannesson H."/>
        </authorList>
    </citation>
    <scope>NUCLEOTIDE SEQUENCE</scope>
    <source>
        <strain evidence="3">CBS 955.72</strain>
    </source>
</reference>
<dbReference type="Proteomes" id="UP001275084">
    <property type="component" value="Unassembled WGS sequence"/>
</dbReference>
<feature type="domain" description="HNH nuclease" evidence="2">
    <location>
        <begin position="176"/>
        <end position="253"/>
    </location>
</feature>
<protein>
    <recommendedName>
        <fullName evidence="2">HNH nuclease domain-containing protein</fullName>
    </recommendedName>
</protein>
<sequence length="409" mass="45679">MEQAVAKLGAEAVDSILAAAMADPDAMRQFANDISPPAEPVQDYLTEVDTRRALFDELRTICQHYDIRPNGMIFAVFMVAPVSEIRTFFDSIRREHVAGAAHLARAMVYGTITPVATDAIRAYIPRGRSADAPDDPPPPLMVPSALLNEPGMPVPSSSVTRSGFADQVKGRDGHICVFSGMSDPQAAHIFPFATSEKKNFANINHLLTAFWGSEKALAWRRNYEAAGITQSAKNGISMSHQIHFWFDNARFALKPLRKTTEGIVVQWHWLKRSVLKPNVYIRSDMDVLLQAGVTDQRWGYTLAHRKSGVRIQTGQTFILQRHEHMPSWELLEMQWDLLRVAALCGAADVMDEYYDFESPDDRGHDAAVFAQQDAIRDEYEKTEGKAEVADRTKGKGLDCEDAADKDTRE</sequence>
<gene>
    <name evidence="3" type="ORF">B0T25DRAFT_492711</name>
</gene>
<name>A0AAJ0HW32_9PEZI</name>
<evidence type="ECO:0000313" key="3">
    <source>
        <dbReference type="EMBL" id="KAK3363748.1"/>
    </source>
</evidence>
<keyword evidence="4" id="KW-1185">Reference proteome</keyword>
<organism evidence="3 4">
    <name type="scientific">Lasiosphaeria hispida</name>
    <dbReference type="NCBI Taxonomy" id="260671"/>
    <lineage>
        <taxon>Eukaryota</taxon>
        <taxon>Fungi</taxon>
        <taxon>Dikarya</taxon>
        <taxon>Ascomycota</taxon>
        <taxon>Pezizomycotina</taxon>
        <taxon>Sordariomycetes</taxon>
        <taxon>Sordariomycetidae</taxon>
        <taxon>Sordariales</taxon>
        <taxon>Lasiosphaeriaceae</taxon>
        <taxon>Lasiosphaeria</taxon>
    </lineage>
</organism>
<dbReference type="Pfam" id="PF13391">
    <property type="entry name" value="HNH_2"/>
    <property type="match status" value="1"/>
</dbReference>
<dbReference type="AlphaFoldDB" id="A0AAJ0HW32"/>
<evidence type="ECO:0000313" key="4">
    <source>
        <dbReference type="Proteomes" id="UP001275084"/>
    </source>
</evidence>
<feature type="region of interest" description="Disordered" evidence="1">
    <location>
        <begin position="379"/>
        <end position="409"/>
    </location>
</feature>
<evidence type="ECO:0000259" key="2">
    <source>
        <dbReference type="Pfam" id="PF13391"/>
    </source>
</evidence>